<dbReference type="GO" id="GO:0051301">
    <property type="term" value="P:cell division"/>
    <property type="evidence" value="ECO:0007669"/>
    <property type="project" value="UniProtKB-KW"/>
</dbReference>
<dbReference type="GO" id="GO:0007076">
    <property type="term" value="P:mitotic chromosome condensation"/>
    <property type="evidence" value="ECO:0007669"/>
    <property type="project" value="InterPro"/>
</dbReference>
<feature type="non-terminal residue" evidence="11">
    <location>
        <position position="1"/>
    </location>
</feature>
<keyword evidence="5" id="KW-0158">Chromosome</keyword>
<dbReference type="PANTHER" id="PTHR13108:SF9">
    <property type="entry name" value="CONDENSIN COMPLEX SUBUNIT 2"/>
    <property type="match status" value="1"/>
</dbReference>
<dbReference type="Pfam" id="PF05786">
    <property type="entry name" value="Cnd2"/>
    <property type="match status" value="1"/>
</dbReference>
<dbReference type="InterPro" id="IPR022816">
    <property type="entry name" value="Condensin_barren_su2"/>
</dbReference>
<dbReference type="GO" id="GO:0000796">
    <property type="term" value="C:condensin complex"/>
    <property type="evidence" value="ECO:0007669"/>
    <property type="project" value="InterPro"/>
</dbReference>
<reference evidence="11 12" key="1">
    <citation type="submission" date="2017-12" db="EMBL/GenBank/DDBJ databases">
        <title>High-resolution comparative analysis of great ape genomes.</title>
        <authorList>
            <person name="Pollen A."/>
            <person name="Hastie A."/>
            <person name="Hormozdiari F."/>
            <person name="Dougherty M."/>
            <person name="Liu R."/>
            <person name="Chaisson M."/>
            <person name="Hoppe E."/>
            <person name="Hill C."/>
            <person name="Pang A."/>
            <person name="Hillier L."/>
            <person name="Baker C."/>
            <person name="Armstrong J."/>
            <person name="Shendure J."/>
            <person name="Paten B."/>
            <person name="Wilson R."/>
            <person name="Chao H."/>
            <person name="Schneider V."/>
            <person name="Ventura M."/>
            <person name="Kronenberg Z."/>
            <person name="Murali S."/>
            <person name="Gordon D."/>
            <person name="Cantsilieris S."/>
            <person name="Munson K."/>
            <person name="Nelson B."/>
            <person name="Raja A."/>
            <person name="Underwood J."/>
            <person name="Diekhans M."/>
            <person name="Fiddes I."/>
            <person name="Haussler D."/>
            <person name="Eichler E."/>
        </authorList>
    </citation>
    <scope>NUCLEOTIDE SEQUENCE [LARGE SCALE GENOMIC DNA]</scope>
    <source>
        <strain evidence="11">Yerkes chimp pedigree #C0471</strain>
    </source>
</reference>
<sequence>LLKMAQGHRAETEHYEEIEDYDYNNPNDTSNFCPGLQTAQQNGDTPEAQGLDITTYGESNLVAEPQKVNKIEIHYAKTAKKMDMKKLKQSMWSLLTALSGKEADAEANHREAGKEAALAEVADEKMLSGLTKDLQRSLPPVMAQNLSIPLAFACLLHLANEKNLKLEGTEDLSDVLVRQGD</sequence>
<comment type="similarity">
    <text evidence="3">Belongs to the CND2 (condensin subunit 2) family.</text>
</comment>
<dbReference type="PANTHER" id="PTHR13108">
    <property type="entry name" value="CONDENSIN COMPLEX SUBUNIT 2"/>
    <property type="match status" value="1"/>
</dbReference>
<protein>
    <recommendedName>
        <fullName evidence="4">Condensin complex subunit 2</fullName>
    </recommendedName>
</protein>
<evidence type="ECO:0000256" key="8">
    <source>
        <dbReference type="ARBA" id="ARBA00022776"/>
    </source>
</evidence>
<keyword evidence="8" id="KW-0498">Mitosis</keyword>
<evidence type="ECO:0000256" key="2">
    <source>
        <dbReference type="ARBA" id="ARBA00004496"/>
    </source>
</evidence>
<evidence type="ECO:0000256" key="7">
    <source>
        <dbReference type="ARBA" id="ARBA00022618"/>
    </source>
</evidence>
<comment type="subcellular location">
    <subcellularLocation>
        <location evidence="1">Chromosome</location>
    </subcellularLocation>
    <subcellularLocation>
        <location evidence="2">Cytoplasm</location>
    </subcellularLocation>
</comment>
<dbReference type="AlphaFoldDB" id="A0A2J8PXY4"/>
<evidence type="ECO:0000256" key="5">
    <source>
        <dbReference type="ARBA" id="ARBA00022454"/>
    </source>
</evidence>
<evidence type="ECO:0000256" key="1">
    <source>
        <dbReference type="ARBA" id="ARBA00004286"/>
    </source>
</evidence>
<dbReference type="GO" id="GO:0005737">
    <property type="term" value="C:cytoplasm"/>
    <property type="evidence" value="ECO:0007669"/>
    <property type="project" value="UniProtKB-SubCell"/>
</dbReference>
<evidence type="ECO:0000256" key="6">
    <source>
        <dbReference type="ARBA" id="ARBA00022490"/>
    </source>
</evidence>
<name>A0A2J8PXY4_PANTR</name>
<keyword evidence="6" id="KW-0963">Cytoplasm</keyword>
<accession>A0A2J8PXY4</accession>
<proteinExistence type="inferred from homology"/>
<evidence type="ECO:0000256" key="10">
    <source>
        <dbReference type="ARBA" id="ARBA00023306"/>
    </source>
</evidence>
<organism evidence="11 12">
    <name type="scientific">Pan troglodytes</name>
    <name type="common">Chimpanzee</name>
    <dbReference type="NCBI Taxonomy" id="9598"/>
    <lineage>
        <taxon>Eukaryota</taxon>
        <taxon>Metazoa</taxon>
        <taxon>Chordata</taxon>
        <taxon>Craniata</taxon>
        <taxon>Vertebrata</taxon>
        <taxon>Euteleostomi</taxon>
        <taxon>Mammalia</taxon>
        <taxon>Eutheria</taxon>
        <taxon>Euarchontoglires</taxon>
        <taxon>Primates</taxon>
        <taxon>Haplorrhini</taxon>
        <taxon>Catarrhini</taxon>
        <taxon>Hominidae</taxon>
        <taxon>Pan</taxon>
    </lineage>
</organism>
<dbReference type="EMBL" id="NBAG03000114">
    <property type="protein sequence ID" value="PNI88875.1"/>
    <property type="molecule type" value="Genomic_DNA"/>
</dbReference>
<evidence type="ECO:0000313" key="12">
    <source>
        <dbReference type="Proteomes" id="UP000236370"/>
    </source>
</evidence>
<gene>
    <name evidence="11" type="ORF">CK820_G0051161</name>
</gene>
<comment type="caution">
    <text evidence="11">The sequence shown here is derived from an EMBL/GenBank/DDBJ whole genome shotgun (WGS) entry which is preliminary data.</text>
</comment>
<keyword evidence="10" id="KW-0131">Cell cycle</keyword>
<keyword evidence="7" id="KW-0132">Cell division</keyword>
<evidence type="ECO:0000256" key="4">
    <source>
        <dbReference type="ARBA" id="ARBA00016065"/>
    </source>
</evidence>
<evidence type="ECO:0000256" key="9">
    <source>
        <dbReference type="ARBA" id="ARBA00023067"/>
    </source>
</evidence>
<evidence type="ECO:0000256" key="3">
    <source>
        <dbReference type="ARBA" id="ARBA00009471"/>
    </source>
</evidence>
<evidence type="ECO:0000313" key="11">
    <source>
        <dbReference type="EMBL" id="PNI88875.1"/>
    </source>
</evidence>
<keyword evidence="9" id="KW-0226">DNA condensation</keyword>
<dbReference type="Proteomes" id="UP000236370">
    <property type="component" value="Unassembled WGS sequence"/>
</dbReference>